<dbReference type="PROSITE" id="PS01180">
    <property type="entry name" value="CUB"/>
    <property type="match status" value="1"/>
</dbReference>
<evidence type="ECO:0000256" key="3">
    <source>
        <dbReference type="SAM" id="Phobius"/>
    </source>
</evidence>
<keyword evidence="6" id="KW-1185">Reference proteome</keyword>
<dbReference type="SUPFAM" id="SSF49854">
    <property type="entry name" value="Spermadhesin, CUB domain"/>
    <property type="match status" value="1"/>
</dbReference>
<evidence type="ECO:0000256" key="2">
    <source>
        <dbReference type="PROSITE-ProRule" id="PRU00059"/>
    </source>
</evidence>
<accession>A0A7R9M7Y2</accession>
<dbReference type="PANTHER" id="PTHR33236">
    <property type="entry name" value="INTRAFLAGELLAR TRANSPORT PROTEIN 122 FAMILY PROTEIN-RELATED"/>
    <property type="match status" value="1"/>
</dbReference>
<feature type="transmembrane region" description="Helical" evidence="3">
    <location>
        <begin position="75"/>
        <end position="98"/>
    </location>
</feature>
<keyword evidence="3" id="KW-0472">Membrane</keyword>
<dbReference type="InterPro" id="IPR035914">
    <property type="entry name" value="Sperma_CUB_dom_sf"/>
</dbReference>
<dbReference type="Gene3D" id="2.60.120.290">
    <property type="entry name" value="Spermadhesin, CUB domain"/>
    <property type="match status" value="1"/>
</dbReference>
<dbReference type="InterPro" id="IPR000859">
    <property type="entry name" value="CUB_dom"/>
</dbReference>
<evidence type="ECO:0000259" key="4">
    <source>
        <dbReference type="PROSITE" id="PS01180"/>
    </source>
</evidence>
<dbReference type="OrthoDB" id="2105077at2759"/>
<keyword evidence="3" id="KW-0812">Transmembrane</keyword>
<evidence type="ECO:0000313" key="6">
    <source>
        <dbReference type="Proteomes" id="UP000728032"/>
    </source>
</evidence>
<gene>
    <name evidence="5" type="ORF">ONB1V03_LOCUS11902</name>
</gene>
<feature type="domain" description="CUB" evidence="4">
    <location>
        <begin position="166"/>
        <end position="284"/>
    </location>
</feature>
<name>A0A7R9M7Y2_9ACAR</name>
<dbReference type="EMBL" id="CAJPVJ010009209">
    <property type="protein sequence ID" value="CAG2172446.1"/>
    <property type="molecule type" value="Genomic_DNA"/>
</dbReference>
<dbReference type="PANTHER" id="PTHR33236:SF5">
    <property type="entry name" value="CUB DOMAIN-CONTAINING PROTEIN"/>
    <property type="match status" value="1"/>
</dbReference>
<comment type="caution">
    <text evidence="2">Lacks conserved residue(s) required for the propagation of feature annotation.</text>
</comment>
<dbReference type="EMBL" id="OC924034">
    <property type="protein sequence ID" value="CAD7655259.1"/>
    <property type="molecule type" value="Genomic_DNA"/>
</dbReference>
<keyword evidence="1" id="KW-1015">Disulfide bond</keyword>
<dbReference type="Proteomes" id="UP000728032">
    <property type="component" value="Unassembled WGS sequence"/>
</dbReference>
<organism evidence="5">
    <name type="scientific">Oppiella nova</name>
    <dbReference type="NCBI Taxonomy" id="334625"/>
    <lineage>
        <taxon>Eukaryota</taxon>
        <taxon>Metazoa</taxon>
        <taxon>Ecdysozoa</taxon>
        <taxon>Arthropoda</taxon>
        <taxon>Chelicerata</taxon>
        <taxon>Arachnida</taxon>
        <taxon>Acari</taxon>
        <taxon>Acariformes</taxon>
        <taxon>Sarcoptiformes</taxon>
        <taxon>Oribatida</taxon>
        <taxon>Brachypylina</taxon>
        <taxon>Oppioidea</taxon>
        <taxon>Oppiidae</taxon>
        <taxon>Oppiella</taxon>
    </lineage>
</organism>
<dbReference type="Pfam" id="PF26080">
    <property type="entry name" value="CUB_animal"/>
    <property type="match status" value="1"/>
</dbReference>
<protein>
    <recommendedName>
        <fullName evidence="4">CUB domain-containing protein</fullName>
    </recommendedName>
</protein>
<dbReference type="Pfam" id="PF00431">
    <property type="entry name" value="CUB"/>
    <property type="match status" value="1"/>
</dbReference>
<evidence type="ECO:0000313" key="5">
    <source>
        <dbReference type="EMBL" id="CAD7655259.1"/>
    </source>
</evidence>
<proteinExistence type="predicted"/>
<reference evidence="5" key="1">
    <citation type="submission" date="2020-11" db="EMBL/GenBank/DDBJ databases">
        <authorList>
            <person name="Tran Van P."/>
        </authorList>
    </citation>
    <scope>NUCLEOTIDE SEQUENCE</scope>
</reference>
<keyword evidence="3" id="KW-1133">Transmembrane helix</keyword>
<dbReference type="InterPro" id="IPR058698">
    <property type="entry name" value="CUB_metazoa"/>
</dbReference>
<sequence>MFALKVVRILLVFSLTFVFCSSAKSFLKGLILGSLLGHKKASLLHEKGEEKDVHYEKEYVPMPVHKESQLSSKQYICLLSAKMISFSAVVVLIVTTLVQKSSSQLIRPISIPGIFSMIRFQNTACNGESDEGGTCLYENECLNRKGQVIGRCANGFAACCSFKFTCNGETSQNETLFVNRQYPEHENDTNTCQVTIKKLPNVCQLRLDFEEFQLSQPDENGFCTTDSFMVRTTVGERLPIVCGENGGQHIYVDMGRGSANPVVLSIVTNGNKSIRKWKIKINMIPCNNLDMAPSGCLQYFRSPTDVIKSFNFGPKIEYRARYLANLRYTVCIRTEENFCAIKWETAETGSFLFGAPFEGKDSEIGECSHPFPFVALDSGKSGKKLPSETMSGLPGVVPAEHDPLFPTRLCNGGASGQLCNFDDFVGIDQGSLEGTGQGEDRFCGSKLLDHDFVISRSKPFQLKVRTNGDHFNNAFNSQIGNQSFRAIQC</sequence>
<evidence type="ECO:0000256" key="1">
    <source>
        <dbReference type="ARBA" id="ARBA00023157"/>
    </source>
</evidence>
<dbReference type="AlphaFoldDB" id="A0A7R9M7Y2"/>